<dbReference type="Proteomes" id="UP001500518">
    <property type="component" value="Unassembled WGS sequence"/>
</dbReference>
<dbReference type="EMBL" id="BAABHV010000001">
    <property type="protein sequence ID" value="GAA5046974.1"/>
    <property type="molecule type" value="Genomic_DNA"/>
</dbReference>
<evidence type="ECO:0000313" key="2">
    <source>
        <dbReference type="EMBL" id="GAA5046974.1"/>
    </source>
</evidence>
<dbReference type="Pfam" id="PF07238">
    <property type="entry name" value="PilZ"/>
    <property type="match status" value="1"/>
</dbReference>
<keyword evidence="3" id="KW-1185">Reference proteome</keyword>
<dbReference type="InterPro" id="IPR009875">
    <property type="entry name" value="PilZ_domain"/>
</dbReference>
<evidence type="ECO:0000259" key="1">
    <source>
        <dbReference type="Pfam" id="PF07238"/>
    </source>
</evidence>
<name>A0ABP9JZM8_9SPHN</name>
<proteinExistence type="predicted"/>
<protein>
    <recommendedName>
        <fullName evidence="1">PilZ domain-containing protein</fullName>
    </recommendedName>
</protein>
<comment type="caution">
    <text evidence="2">The sequence shown here is derived from an EMBL/GenBank/DDBJ whole genome shotgun (WGS) entry which is preliminary data.</text>
</comment>
<sequence>MDNLSVSGCRVAYRLGWLAPGEPVTVRLSGKVNVDGEIAWIFRDCVGVRFAEPLSPAIVLDARLP</sequence>
<gene>
    <name evidence="2" type="ORF">GCM10023208_02920</name>
</gene>
<feature type="domain" description="PilZ" evidence="1">
    <location>
        <begin position="2"/>
        <end position="56"/>
    </location>
</feature>
<organism evidence="2 3">
    <name type="scientific">Erythrobacter westpacificensis</name>
    <dbReference type="NCBI Taxonomy" id="1055231"/>
    <lineage>
        <taxon>Bacteria</taxon>
        <taxon>Pseudomonadati</taxon>
        <taxon>Pseudomonadota</taxon>
        <taxon>Alphaproteobacteria</taxon>
        <taxon>Sphingomonadales</taxon>
        <taxon>Erythrobacteraceae</taxon>
        <taxon>Erythrobacter/Porphyrobacter group</taxon>
        <taxon>Erythrobacter</taxon>
    </lineage>
</organism>
<accession>A0ABP9JZM8</accession>
<reference evidence="3" key="1">
    <citation type="journal article" date="2019" name="Int. J. Syst. Evol. Microbiol.">
        <title>The Global Catalogue of Microorganisms (GCM) 10K type strain sequencing project: providing services to taxonomists for standard genome sequencing and annotation.</title>
        <authorList>
            <consortium name="The Broad Institute Genomics Platform"/>
            <consortium name="The Broad Institute Genome Sequencing Center for Infectious Disease"/>
            <person name="Wu L."/>
            <person name="Ma J."/>
        </authorList>
    </citation>
    <scope>NUCLEOTIDE SEQUENCE [LARGE SCALE GENOMIC DNA]</scope>
    <source>
        <strain evidence="3">JCM 18014</strain>
    </source>
</reference>
<evidence type="ECO:0000313" key="3">
    <source>
        <dbReference type="Proteomes" id="UP001500518"/>
    </source>
</evidence>